<dbReference type="Proteomes" id="UP001253851">
    <property type="component" value="Unassembled WGS sequence"/>
</dbReference>
<feature type="transmembrane region" description="Helical" evidence="1">
    <location>
        <begin position="76"/>
        <end position="94"/>
    </location>
</feature>
<evidence type="ECO:0000256" key="1">
    <source>
        <dbReference type="SAM" id="Phobius"/>
    </source>
</evidence>
<dbReference type="AlphaFoldDB" id="A0A1I1W0U3"/>
<dbReference type="Proteomes" id="UP000286288">
    <property type="component" value="Unassembled WGS sequence"/>
</dbReference>
<feature type="transmembrane region" description="Helical" evidence="1">
    <location>
        <begin position="49"/>
        <end position="70"/>
    </location>
</feature>
<dbReference type="CDD" id="cd03392">
    <property type="entry name" value="PAP2_like_2"/>
    <property type="match status" value="1"/>
</dbReference>
<comment type="caution">
    <text evidence="5">The sequence shown here is derived from an EMBL/GenBank/DDBJ whole genome shotgun (WGS) entry which is preliminary data.</text>
</comment>
<feature type="transmembrane region" description="Helical" evidence="1">
    <location>
        <begin position="172"/>
        <end position="190"/>
    </location>
</feature>
<keyword evidence="1" id="KW-0472">Membrane</keyword>
<dbReference type="InterPro" id="IPR036938">
    <property type="entry name" value="PAP2/HPO_sf"/>
</dbReference>
<evidence type="ECO:0000313" key="3">
    <source>
        <dbReference type="EMBL" id="MDT2964821.1"/>
    </source>
</evidence>
<dbReference type="SUPFAM" id="SSF48317">
    <property type="entry name" value="Acid phosphatase/Vanadium-dependent haloperoxidase"/>
    <property type="match status" value="1"/>
</dbReference>
<gene>
    <name evidence="5" type="ORF">DW084_06845</name>
    <name evidence="3" type="ORF">P7I32_09360</name>
    <name evidence="4" type="ORF">P7I34_03205</name>
</gene>
<dbReference type="EMBL" id="JARQDZ010000001">
    <property type="protein sequence ID" value="MDT2981657.1"/>
    <property type="molecule type" value="Genomic_DNA"/>
</dbReference>
<dbReference type="EMBL" id="JARQDV010000004">
    <property type="protein sequence ID" value="MDT2964821.1"/>
    <property type="molecule type" value="Genomic_DNA"/>
</dbReference>
<reference evidence="5 6" key="1">
    <citation type="submission" date="2018-08" db="EMBL/GenBank/DDBJ databases">
        <title>A genome reference for cultivated species of the human gut microbiota.</title>
        <authorList>
            <person name="Zou Y."/>
            <person name="Xue W."/>
            <person name="Luo G."/>
        </authorList>
    </citation>
    <scope>NUCLEOTIDE SEQUENCE [LARGE SCALE GENOMIC DNA]</scope>
    <source>
        <strain evidence="5 6">AF48-16</strain>
    </source>
</reference>
<evidence type="ECO:0000313" key="4">
    <source>
        <dbReference type="EMBL" id="MDT2981657.1"/>
    </source>
</evidence>
<sequence>MVVLTIGSFIGFAIFLIMIQLGTMQRWEEAFALQIIQSRTPSLTRMMHFFTNLGKAFPTVAIALLLFAFPSSRADLAPKTAVSIFIVSAAAYLIKRIVRRDRPIDHRLVEEKDHSFPSAHAATSAAMYGTIALNLGQLVPSAVIPMTLLAILLSFMIGFSRVYLGIHFLTDVIGGWLLGAGVAGLVTLLMNS</sequence>
<dbReference type="InterPro" id="IPR000326">
    <property type="entry name" value="PAP2/HPO"/>
</dbReference>
<protein>
    <submittedName>
        <fullName evidence="5">Phosphatase PAP2 family protein</fullName>
    </submittedName>
</protein>
<evidence type="ECO:0000313" key="5">
    <source>
        <dbReference type="EMBL" id="RHK06881.1"/>
    </source>
</evidence>
<evidence type="ECO:0000313" key="7">
    <source>
        <dbReference type="Proteomes" id="UP001253851"/>
    </source>
</evidence>
<accession>A0A1I1W0U3</accession>
<evidence type="ECO:0000313" key="6">
    <source>
        <dbReference type="Proteomes" id="UP000286288"/>
    </source>
</evidence>
<keyword evidence="1" id="KW-1133">Transmembrane helix</keyword>
<dbReference type="EMBL" id="QRMZ01000007">
    <property type="protein sequence ID" value="RHK06881.1"/>
    <property type="molecule type" value="Genomic_DNA"/>
</dbReference>
<feature type="domain" description="Phosphatidic acid phosphatase type 2/haloperoxidase" evidence="2">
    <location>
        <begin position="76"/>
        <end position="187"/>
    </location>
</feature>
<dbReference type="PANTHER" id="PTHR14969:SF13">
    <property type="entry name" value="AT30094P"/>
    <property type="match status" value="1"/>
</dbReference>
<dbReference type="RefSeq" id="WP_015509588.1">
    <property type="nucleotide sequence ID" value="NZ_CABGRH010000001.1"/>
</dbReference>
<feature type="transmembrane region" description="Helical" evidence="1">
    <location>
        <begin position="6"/>
        <end position="24"/>
    </location>
</feature>
<dbReference type="GeneID" id="15142010"/>
<dbReference type="Gene3D" id="1.20.144.10">
    <property type="entry name" value="Phosphatidic acid phosphatase type 2/haloperoxidase"/>
    <property type="match status" value="1"/>
</dbReference>
<proteinExistence type="predicted"/>
<dbReference type="Proteomes" id="UP001268896">
    <property type="component" value="Unassembled WGS sequence"/>
</dbReference>
<dbReference type="PANTHER" id="PTHR14969">
    <property type="entry name" value="SPHINGOSINE-1-PHOSPHATE PHOSPHOHYDROLASE"/>
    <property type="match status" value="1"/>
</dbReference>
<organism evidence="5 6">
    <name type="scientific">Enterococcus casseliflavus</name>
    <name type="common">Enterococcus flavescens</name>
    <dbReference type="NCBI Taxonomy" id="37734"/>
    <lineage>
        <taxon>Bacteria</taxon>
        <taxon>Bacillati</taxon>
        <taxon>Bacillota</taxon>
        <taxon>Bacilli</taxon>
        <taxon>Lactobacillales</taxon>
        <taxon>Enterococcaceae</taxon>
        <taxon>Enterococcus</taxon>
    </lineage>
</organism>
<dbReference type="Pfam" id="PF01569">
    <property type="entry name" value="PAP2"/>
    <property type="match status" value="1"/>
</dbReference>
<name>A0A1I1W0U3_ENTCA</name>
<dbReference type="OrthoDB" id="9789113at2"/>
<reference evidence="3 7" key="2">
    <citation type="submission" date="2023-03" db="EMBL/GenBank/DDBJ databases">
        <authorList>
            <person name="Shen W."/>
            <person name="Cai J."/>
        </authorList>
    </citation>
    <scope>NUCLEOTIDE SEQUENCE</scope>
    <source>
        <strain evidence="4 7">B516</strain>
        <strain evidence="3">K72-2</strain>
    </source>
</reference>
<evidence type="ECO:0000259" key="2">
    <source>
        <dbReference type="SMART" id="SM00014"/>
    </source>
</evidence>
<feature type="transmembrane region" description="Helical" evidence="1">
    <location>
        <begin position="142"/>
        <end position="160"/>
    </location>
</feature>
<keyword evidence="1" id="KW-0812">Transmembrane</keyword>
<dbReference type="SMART" id="SM00014">
    <property type="entry name" value="acidPPc"/>
    <property type="match status" value="1"/>
</dbReference>